<name>A0ABV8EYS4_9ACTN</name>
<proteinExistence type="predicted"/>
<evidence type="ECO:0000313" key="1">
    <source>
        <dbReference type="EMBL" id="MFC3980197.1"/>
    </source>
</evidence>
<dbReference type="RefSeq" id="WP_386189179.1">
    <property type="nucleotide sequence ID" value="NZ_JBHSBC010000008.1"/>
</dbReference>
<protein>
    <submittedName>
        <fullName evidence="1">Uncharacterized protein</fullName>
    </submittedName>
</protein>
<dbReference type="Proteomes" id="UP001595698">
    <property type="component" value="Unassembled WGS sequence"/>
</dbReference>
<keyword evidence="2" id="KW-1185">Reference proteome</keyword>
<dbReference type="EMBL" id="JBHSBC010000008">
    <property type="protein sequence ID" value="MFC3980197.1"/>
    <property type="molecule type" value="Genomic_DNA"/>
</dbReference>
<accession>A0ABV8EYS4</accession>
<organism evidence="1 2">
    <name type="scientific">Streptosporangium jomthongense</name>
    <dbReference type="NCBI Taxonomy" id="1193683"/>
    <lineage>
        <taxon>Bacteria</taxon>
        <taxon>Bacillati</taxon>
        <taxon>Actinomycetota</taxon>
        <taxon>Actinomycetes</taxon>
        <taxon>Streptosporangiales</taxon>
        <taxon>Streptosporangiaceae</taxon>
        <taxon>Streptosporangium</taxon>
    </lineage>
</organism>
<evidence type="ECO:0000313" key="2">
    <source>
        <dbReference type="Proteomes" id="UP001595698"/>
    </source>
</evidence>
<sequence>MTTTTSGLEYAARYTHTYRDGRTVTITSIHHETPDDQEWALERVAEMVRAQQALGHPVNAHLLVRRAATDWKPAQITPISIADLTKSQHDGWACVTCGKQRVVEEPMVPAGQVPAVDGGPSWTLFRCVDCPPREVIGTLPTPTAVDPASVPDELVEVVLRQRGLAALFADTGKIRVELAEILTVAHRTAGVR</sequence>
<gene>
    <name evidence="1" type="ORF">ACFOYY_08710</name>
</gene>
<reference evidence="2" key="1">
    <citation type="journal article" date="2019" name="Int. J. Syst. Evol. Microbiol.">
        <title>The Global Catalogue of Microorganisms (GCM) 10K type strain sequencing project: providing services to taxonomists for standard genome sequencing and annotation.</title>
        <authorList>
            <consortium name="The Broad Institute Genomics Platform"/>
            <consortium name="The Broad Institute Genome Sequencing Center for Infectious Disease"/>
            <person name="Wu L."/>
            <person name="Ma J."/>
        </authorList>
    </citation>
    <scope>NUCLEOTIDE SEQUENCE [LARGE SCALE GENOMIC DNA]</scope>
    <source>
        <strain evidence="2">TBRC 7912</strain>
    </source>
</reference>
<comment type="caution">
    <text evidence="1">The sequence shown here is derived from an EMBL/GenBank/DDBJ whole genome shotgun (WGS) entry which is preliminary data.</text>
</comment>